<keyword evidence="1" id="KW-0175">Coiled coil</keyword>
<evidence type="ECO:0000313" key="3">
    <source>
        <dbReference type="Proteomes" id="UP001174314"/>
    </source>
</evidence>
<dbReference type="RefSeq" id="WP_012730731.1">
    <property type="nucleotide sequence ID" value="NZ_CP137757.1"/>
</dbReference>
<accession>A0AAU0PZP9</accession>
<dbReference type="AlphaFoldDB" id="A0AAU0PZP9"/>
<feature type="coiled-coil region" evidence="1">
    <location>
        <begin position="8"/>
        <end position="42"/>
    </location>
</feature>
<evidence type="ECO:0008006" key="4">
    <source>
        <dbReference type="Google" id="ProtNLM"/>
    </source>
</evidence>
<dbReference type="Proteomes" id="UP001174314">
    <property type="component" value="Chromosome"/>
</dbReference>
<evidence type="ECO:0000313" key="2">
    <source>
        <dbReference type="EMBL" id="WPF25033.1"/>
    </source>
</evidence>
<protein>
    <recommendedName>
        <fullName evidence="4">Methylmalonyl-CoA carboxyltransferase 12S subunit</fullName>
    </recommendedName>
</protein>
<keyword evidence="3" id="KW-1185">Reference proteome</keyword>
<sequence>MNTDNASSAELSQLLARLSNQVEKLSRNVTKLENEVAALKQRSDEEIPEDVLIAISAAVSAYMGNRGTVRAVHFLRHRSWSQQGRQAVQHKAKWQ</sequence>
<gene>
    <name evidence="2" type="ORF">Q0N40_00230</name>
</gene>
<name>A0AAU0PZP9_9CORY</name>
<dbReference type="EMBL" id="CP137757">
    <property type="protein sequence ID" value="WPF25033.1"/>
    <property type="molecule type" value="Genomic_DNA"/>
</dbReference>
<proteinExistence type="predicted"/>
<reference evidence="2 3" key="1">
    <citation type="submission" date="2023-10" db="EMBL/GenBank/DDBJ databases">
        <title>complete genome sequence of Corynebacterium pseudokroppenstedtii P15-C1.</title>
        <authorList>
            <person name="Bruggemann H."/>
            <person name="Poehlein A."/>
        </authorList>
    </citation>
    <scope>NUCLEOTIDE SEQUENCE [LARGE SCALE GENOMIC DNA]</scope>
    <source>
        <strain evidence="2 3">P15_C1</strain>
    </source>
</reference>
<evidence type="ECO:0000256" key="1">
    <source>
        <dbReference type="SAM" id="Coils"/>
    </source>
</evidence>
<dbReference type="KEGG" id="cpsk:Q0N40_00230"/>
<organism evidence="2 3">
    <name type="scientific">Corynebacterium pseudokroppenstedtii</name>
    <dbReference type="NCBI Taxonomy" id="2804917"/>
    <lineage>
        <taxon>Bacteria</taxon>
        <taxon>Bacillati</taxon>
        <taxon>Actinomycetota</taxon>
        <taxon>Actinomycetes</taxon>
        <taxon>Mycobacteriales</taxon>
        <taxon>Corynebacteriaceae</taxon>
        <taxon>Corynebacterium</taxon>
    </lineage>
</organism>